<proteinExistence type="predicted"/>
<reference evidence="2 3" key="2">
    <citation type="submission" date="2018-11" db="EMBL/GenBank/DDBJ databases">
        <authorList>
            <consortium name="Pathogen Informatics"/>
        </authorList>
    </citation>
    <scope>NUCLEOTIDE SEQUENCE [LARGE SCALE GENOMIC DNA]</scope>
    <source>
        <strain evidence="2 3">NST_G2</strain>
    </source>
</reference>
<evidence type="ECO:0000256" key="1">
    <source>
        <dbReference type="SAM" id="MobiDB-lite"/>
    </source>
</evidence>
<feature type="region of interest" description="Disordered" evidence="1">
    <location>
        <begin position="118"/>
        <end position="165"/>
    </location>
</feature>
<organism evidence="4">
    <name type="scientific">Schistocephalus solidus</name>
    <name type="common">Tapeworm</name>
    <dbReference type="NCBI Taxonomy" id="70667"/>
    <lineage>
        <taxon>Eukaryota</taxon>
        <taxon>Metazoa</taxon>
        <taxon>Spiralia</taxon>
        <taxon>Lophotrochozoa</taxon>
        <taxon>Platyhelminthes</taxon>
        <taxon>Cestoda</taxon>
        <taxon>Eucestoda</taxon>
        <taxon>Diphyllobothriidea</taxon>
        <taxon>Diphyllobothriidae</taxon>
        <taxon>Schistocephalus</taxon>
    </lineage>
</organism>
<evidence type="ECO:0000313" key="2">
    <source>
        <dbReference type="EMBL" id="VDL93660.1"/>
    </source>
</evidence>
<evidence type="ECO:0000313" key="3">
    <source>
        <dbReference type="Proteomes" id="UP000275846"/>
    </source>
</evidence>
<dbReference type="WBParaSite" id="SSLN_0000752801-mRNA-1">
    <property type="protein sequence ID" value="SSLN_0000752801-mRNA-1"/>
    <property type="gene ID" value="SSLN_0000752801"/>
</dbReference>
<evidence type="ECO:0000313" key="4">
    <source>
        <dbReference type="WBParaSite" id="SSLN_0000752801-mRNA-1"/>
    </source>
</evidence>
<reference evidence="4" key="1">
    <citation type="submission" date="2016-06" db="UniProtKB">
        <authorList>
            <consortium name="WormBaseParasite"/>
        </authorList>
    </citation>
    <scope>IDENTIFICATION</scope>
</reference>
<dbReference type="AlphaFoldDB" id="A0A183SSS7"/>
<keyword evidence="3" id="KW-1185">Reference proteome</keyword>
<dbReference type="EMBL" id="UYSU01034070">
    <property type="protein sequence ID" value="VDL93660.1"/>
    <property type="molecule type" value="Genomic_DNA"/>
</dbReference>
<accession>A0A183SSS7</accession>
<protein>
    <submittedName>
        <fullName evidence="4">DUF1311 domain-containing protein</fullName>
    </submittedName>
</protein>
<gene>
    <name evidence="2" type="ORF">SSLN_LOCUS7275</name>
</gene>
<name>A0A183SSS7_SCHSO</name>
<dbReference type="Proteomes" id="UP000275846">
    <property type="component" value="Unassembled WGS sequence"/>
</dbReference>
<sequence>MRTHHLNFNNALAQWLASLPVANMNDSVENRQCQLWETVQSTQLNVLCCARRQHKDWFNDNDTVSSSLLAEKNQLNKAYVNHSTNTKKTTFYRSHCLMQQQLREVQDTWMAPRAQGFQLNTSRLHSPDKAATGTEKPVSSPHPPVRPPTHSTLPLVGMLGHRGIE</sequence>